<feature type="domain" description="HTH luxR-type" evidence="4">
    <location>
        <begin position="193"/>
        <end position="258"/>
    </location>
</feature>
<dbReference type="PROSITE" id="PS50043">
    <property type="entry name" value="HTH_LUXR_2"/>
    <property type="match status" value="1"/>
</dbReference>
<dbReference type="InterPro" id="IPR036388">
    <property type="entry name" value="WH-like_DNA-bd_sf"/>
</dbReference>
<dbReference type="SUPFAM" id="SSF46894">
    <property type="entry name" value="C-terminal effector domain of the bipartite response regulators"/>
    <property type="match status" value="1"/>
</dbReference>
<dbReference type="RefSeq" id="WP_386733274.1">
    <property type="nucleotide sequence ID" value="NZ_JBHSTP010000004.1"/>
</dbReference>
<dbReference type="PRINTS" id="PR00038">
    <property type="entry name" value="HTHLUXR"/>
</dbReference>
<evidence type="ECO:0000313" key="5">
    <source>
        <dbReference type="EMBL" id="MFC6357456.1"/>
    </source>
</evidence>
<dbReference type="InterPro" id="IPR000792">
    <property type="entry name" value="Tscrpt_reg_LuxR_C"/>
</dbReference>
<keyword evidence="1" id="KW-0805">Transcription regulation</keyword>
<name>A0ABW1VH99_9MICO</name>
<sequence>MHRSLPGYDMPLLALAARVLAALRAQQLASQVAPPAFASRRLPAMRAAPLVSRVPAALGSGPAPVSPSEAEPRLRALLERERFWPSFDLWSALFDAELGGEAGTGTDTALWQNAVDLAASSVAPAYLLPYTRLRLGQAQLESGERAAAQRTFWLAIESADAIGIGLVSDAAARVAAQAGLALDGAASVARLRTDPAHGELTARERQVLDLVAQGLSNRQIGERLFISGKTVSVHVSAILRKLGASSRTEAVFRANALDA</sequence>
<dbReference type="Proteomes" id="UP001596306">
    <property type="component" value="Unassembled WGS sequence"/>
</dbReference>
<proteinExistence type="predicted"/>
<evidence type="ECO:0000256" key="3">
    <source>
        <dbReference type="ARBA" id="ARBA00023163"/>
    </source>
</evidence>
<evidence type="ECO:0000259" key="4">
    <source>
        <dbReference type="PROSITE" id="PS50043"/>
    </source>
</evidence>
<keyword evidence="3" id="KW-0804">Transcription</keyword>
<organism evidence="5 6">
    <name type="scientific">Luethyella okanaganae</name>
    <dbReference type="NCBI Taxonomy" id="69372"/>
    <lineage>
        <taxon>Bacteria</taxon>
        <taxon>Bacillati</taxon>
        <taxon>Actinomycetota</taxon>
        <taxon>Actinomycetes</taxon>
        <taxon>Micrococcales</taxon>
        <taxon>Microbacteriaceae</taxon>
        <taxon>Luethyella</taxon>
    </lineage>
</organism>
<evidence type="ECO:0000256" key="2">
    <source>
        <dbReference type="ARBA" id="ARBA00023125"/>
    </source>
</evidence>
<dbReference type="PANTHER" id="PTHR44688">
    <property type="entry name" value="DNA-BINDING TRANSCRIPTIONAL ACTIVATOR DEVR_DOSR"/>
    <property type="match status" value="1"/>
</dbReference>
<keyword evidence="2" id="KW-0238">DNA-binding</keyword>
<dbReference type="CDD" id="cd06170">
    <property type="entry name" value="LuxR_C_like"/>
    <property type="match status" value="1"/>
</dbReference>
<dbReference type="Pfam" id="PF00196">
    <property type="entry name" value="GerE"/>
    <property type="match status" value="1"/>
</dbReference>
<dbReference type="PANTHER" id="PTHR44688:SF16">
    <property type="entry name" value="DNA-BINDING TRANSCRIPTIONAL ACTIVATOR DEVR_DOSR"/>
    <property type="match status" value="1"/>
</dbReference>
<dbReference type="InterPro" id="IPR016032">
    <property type="entry name" value="Sig_transdc_resp-reg_C-effctor"/>
</dbReference>
<evidence type="ECO:0000313" key="6">
    <source>
        <dbReference type="Proteomes" id="UP001596306"/>
    </source>
</evidence>
<dbReference type="SMART" id="SM00421">
    <property type="entry name" value="HTH_LUXR"/>
    <property type="match status" value="1"/>
</dbReference>
<accession>A0ABW1VH99</accession>
<protein>
    <submittedName>
        <fullName evidence="5">LuxR C-terminal-related transcriptional regulator</fullName>
    </submittedName>
</protein>
<keyword evidence="6" id="KW-1185">Reference proteome</keyword>
<dbReference type="EMBL" id="JBHSTP010000004">
    <property type="protein sequence ID" value="MFC6357456.1"/>
    <property type="molecule type" value="Genomic_DNA"/>
</dbReference>
<reference evidence="6" key="1">
    <citation type="journal article" date="2019" name="Int. J. Syst. Evol. Microbiol.">
        <title>The Global Catalogue of Microorganisms (GCM) 10K type strain sequencing project: providing services to taxonomists for standard genome sequencing and annotation.</title>
        <authorList>
            <consortium name="The Broad Institute Genomics Platform"/>
            <consortium name="The Broad Institute Genome Sequencing Center for Infectious Disease"/>
            <person name="Wu L."/>
            <person name="Ma J."/>
        </authorList>
    </citation>
    <scope>NUCLEOTIDE SEQUENCE [LARGE SCALE GENOMIC DNA]</scope>
    <source>
        <strain evidence="6">CCUG 43304</strain>
    </source>
</reference>
<comment type="caution">
    <text evidence="5">The sequence shown here is derived from an EMBL/GenBank/DDBJ whole genome shotgun (WGS) entry which is preliminary data.</text>
</comment>
<evidence type="ECO:0000256" key="1">
    <source>
        <dbReference type="ARBA" id="ARBA00023015"/>
    </source>
</evidence>
<dbReference type="PROSITE" id="PS00622">
    <property type="entry name" value="HTH_LUXR_1"/>
    <property type="match status" value="1"/>
</dbReference>
<dbReference type="Gene3D" id="1.10.10.10">
    <property type="entry name" value="Winged helix-like DNA-binding domain superfamily/Winged helix DNA-binding domain"/>
    <property type="match status" value="1"/>
</dbReference>
<gene>
    <name evidence="5" type="ORF">ACFQB0_15200</name>
</gene>